<sequence length="130" mass="14209">STTVRGCLPSSSRAASLPWSACSAPRWSQSCFTPSPRCTTCCCTRRAPRWRCAWQMGCRRWCPCSTKTTPSSWPSPPTACSSWLMATRRASSSSWPMEDPRPLCRSCATTAMRSCSGPPAVCSRCCLCVP</sequence>
<dbReference type="AlphaFoldDB" id="Q6VAH8"/>
<feature type="non-terminal residue" evidence="1">
    <location>
        <position position="1"/>
    </location>
</feature>
<accession>Q6VAH8</accession>
<protein>
    <submittedName>
        <fullName evidence="1">Plakoglobin</fullName>
    </submittedName>
</protein>
<proteinExistence type="evidence at transcript level"/>
<dbReference type="EMBL" id="AH013163">
    <property type="protein sequence ID" value="AAQ24227.1"/>
    <property type="molecule type" value="mRNA"/>
</dbReference>
<feature type="non-terminal residue" evidence="1">
    <location>
        <position position="130"/>
    </location>
</feature>
<evidence type="ECO:0000313" key="1">
    <source>
        <dbReference type="EMBL" id="AAQ24227.1"/>
    </source>
</evidence>
<reference evidence="1" key="1">
    <citation type="submission" date="2003-07" db="EMBL/GenBank/DDBJ databases">
        <title>Sequencing of cDNA encoding canine plakoglobin.</title>
        <authorList>
            <person name="Ploynagam T."/>
            <person name="Johnson C.R."/>
            <person name="Hyland K.A."/>
            <person name="Tobias A.H."/>
            <person name="Murtaugh M.P."/>
        </authorList>
    </citation>
    <scope>NUCLEOTIDE SEQUENCE</scope>
    <source>
        <tissue evidence="1">Cardiac muscle</tissue>
    </source>
</reference>
<organism evidence="1">
    <name type="scientific">Canis lupus familiaris</name>
    <name type="common">Dog</name>
    <name type="synonym">Canis familiaris</name>
    <dbReference type="NCBI Taxonomy" id="9615"/>
    <lineage>
        <taxon>Eukaryota</taxon>
        <taxon>Metazoa</taxon>
        <taxon>Chordata</taxon>
        <taxon>Craniata</taxon>
        <taxon>Vertebrata</taxon>
        <taxon>Euteleostomi</taxon>
        <taxon>Mammalia</taxon>
        <taxon>Eutheria</taxon>
        <taxon>Laurasiatheria</taxon>
        <taxon>Carnivora</taxon>
        <taxon>Caniformia</taxon>
        <taxon>Canidae</taxon>
        <taxon>Canis</taxon>
    </lineage>
</organism>
<name>Q6VAH8_CANLF</name>